<dbReference type="GO" id="GO:0005739">
    <property type="term" value="C:mitochondrion"/>
    <property type="evidence" value="ECO:0007669"/>
    <property type="project" value="TreeGrafter"/>
</dbReference>
<dbReference type="Proteomes" id="UP001652741">
    <property type="component" value="Chromosome ssa11"/>
</dbReference>
<sequence>MRPRSRLLAKRGLPTIREGYEELVQDMNQANSLHLPPHGQVHSSLSTQDYFLSICQLARPTFPLAQPDCDILTVGSMASLRPCLRLHRLRDPVPLCQPLISNVSHHTQLEQEEGQSECSGPERVVDVSSGQTSSRVLASVSDPLELIYGHGEALLLAACRAPDSQGCKGEGRESVTQRRPQPPLRADSFSRMCSAPLTQHKGSCPELCLMDPSDQEKPNADPAPPQTSSSDQQKPDASSPLSWRFQNDSDRAPAGGRGKCTRYMDKHTMVSHWIADCRSAWREARVRVCMLPAIAEM</sequence>
<accession>A0A1S3L298</accession>
<dbReference type="GO" id="GO:0010506">
    <property type="term" value="P:regulation of autophagy"/>
    <property type="evidence" value="ECO:0007669"/>
    <property type="project" value="TreeGrafter"/>
</dbReference>
<evidence type="ECO:0000313" key="2">
    <source>
        <dbReference type="Proteomes" id="UP001652741"/>
    </source>
</evidence>
<proteinExistence type="predicted"/>
<dbReference type="RefSeq" id="XP_013985071.1">
    <property type="nucleotide sequence ID" value="XM_014129596.2"/>
</dbReference>
<organism evidence="2 3">
    <name type="scientific">Salmo salar</name>
    <name type="common">Atlantic salmon</name>
    <dbReference type="NCBI Taxonomy" id="8030"/>
    <lineage>
        <taxon>Eukaryota</taxon>
        <taxon>Metazoa</taxon>
        <taxon>Chordata</taxon>
        <taxon>Craniata</taxon>
        <taxon>Vertebrata</taxon>
        <taxon>Euteleostomi</taxon>
        <taxon>Actinopterygii</taxon>
        <taxon>Neopterygii</taxon>
        <taxon>Teleostei</taxon>
        <taxon>Protacanthopterygii</taxon>
        <taxon>Salmoniformes</taxon>
        <taxon>Salmonidae</taxon>
        <taxon>Salmoninae</taxon>
        <taxon>Salmo</taxon>
    </lineage>
</organism>
<feature type="region of interest" description="Disordered" evidence="1">
    <location>
        <begin position="204"/>
        <end position="260"/>
    </location>
</feature>
<feature type="region of interest" description="Disordered" evidence="1">
    <location>
        <begin position="166"/>
        <end position="189"/>
    </location>
</feature>
<reference evidence="3" key="1">
    <citation type="submission" date="2025-08" db="UniProtKB">
        <authorList>
            <consortium name="RefSeq"/>
        </authorList>
    </citation>
    <scope>IDENTIFICATION</scope>
</reference>
<gene>
    <name evidence="3" type="primary">LOC106563755</name>
</gene>
<dbReference type="AlphaFoldDB" id="A0A1S3L298"/>
<dbReference type="GeneID" id="106563755"/>
<feature type="compositionally biased region" description="Polar residues" evidence="1">
    <location>
        <begin position="226"/>
        <end position="246"/>
    </location>
</feature>
<dbReference type="PANTHER" id="PTHR15426:SF6">
    <property type="entry name" value="PROTEIN DEPP1"/>
    <property type="match status" value="1"/>
</dbReference>
<name>A0A1S3L298_SALSA</name>
<keyword evidence="2" id="KW-1185">Reference proteome</keyword>
<protein>
    <submittedName>
        <fullName evidence="3">Uncharacterized protein</fullName>
    </submittedName>
</protein>
<dbReference type="InterPro" id="IPR020133">
    <property type="entry name" value="DEPP"/>
</dbReference>
<evidence type="ECO:0000313" key="3">
    <source>
        <dbReference type="RefSeq" id="XP_013985071.1"/>
    </source>
</evidence>
<dbReference type="OrthoDB" id="9891865at2759"/>
<dbReference type="PANTHER" id="PTHR15426">
    <property type="entry name" value="PROTEIN DEPP1"/>
    <property type="match status" value="1"/>
</dbReference>
<dbReference type="KEGG" id="sasa:106563755"/>
<evidence type="ECO:0000256" key="1">
    <source>
        <dbReference type="SAM" id="MobiDB-lite"/>
    </source>
</evidence>